<keyword evidence="3" id="KW-1185">Reference proteome</keyword>
<evidence type="ECO:0000313" key="2">
    <source>
        <dbReference type="EMBL" id="MBE1554156.1"/>
    </source>
</evidence>
<dbReference type="EMBL" id="JADBEL010000004">
    <property type="protein sequence ID" value="MBE1554156.1"/>
    <property type="molecule type" value="Genomic_DNA"/>
</dbReference>
<evidence type="ECO:0000259" key="1">
    <source>
        <dbReference type="Pfam" id="PF08858"/>
    </source>
</evidence>
<dbReference type="InterPro" id="IPR027393">
    <property type="entry name" value="Virus_scaffolding_prot_C"/>
</dbReference>
<proteinExistence type="predicted"/>
<dbReference type="AlphaFoldDB" id="A0A927MMY1"/>
<protein>
    <submittedName>
        <fullName evidence="2">Uncharacterized protein YpiB (UPF0302 family)</fullName>
    </submittedName>
</protein>
<dbReference type="Proteomes" id="UP000658225">
    <property type="component" value="Unassembled WGS sequence"/>
</dbReference>
<dbReference type="InterPro" id="IPR014957">
    <property type="entry name" value="IDEAL_dom"/>
</dbReference>
<sequence>MVQIDHALDDRDEDRFTLLTNELKVKGVLV</sequence>
<comment type="caution">
    <text evidence="2">The sequence shown here is derived from an EMBL/GenBank/DDBJ whole genome shotgun (WGS) entry which is preliminary data.</text>
</comment>
<reference evidence="2" key="1">
    <citation type="submission" date="2020-10" db="EMBL/GenBank/DDBJ databases">
        <title>Genomic Encyclopedia of Type Strains, Phase IV (KMG-IV): sequencing the most valuable type-strain genomes for metagenomic binning, comparative biology and taxonomic classification.</title>
        <authorList>
            <person name="Goeker M."/>
        </authorList>
    </citation>
    <scope>NUCLEOTIDE SEQUENCE</scope>
    <source>
        <strain evidence="2">DSM 13886</strain>
    </source>
</reference>
<dbReference type="Pfam" id="PF08858">
    <property type="entry name" value="IDEAL"/>
    <property type="match status" value="1"/>
</dbReference>
<feature type="domain" description="IDEAL" evidence="1">
    <location>
        <begin position="3"/>
        <end position="23"/>
    </location>
</feature>
<organism evidence="2 3">
    <name type="scientific">Sporosarcina limicola</name>
    <dbReference type="NCBI Taxonomy" id="34101"/>
    <lineage>
        <taxon>Bacteria</taxon>
        <taxon>Bacillati</taxon>
        <taxon>Bacillota</taxon>
        <taxon>Bacilli</taxon>
        <taxon>Bacillales</taxon>
        <taxon>Caryophanaceae</taxon>
        <taxon>Sporosarcina</taxon>
    </lineage>
</organism>
<evidence type="ECO:0000313" key="3">
    <source>
        <dbReference type="Proteomes" id="UP000658225"/>
    </source>
</evidence>
<gene>
    <name evidence="2" type="ORF">H4683_001231</name>
</gene>
<dbReference type="Gene3D" id="4.10.810.10">
    <property type="entry name" value="Virus Scaffolding Protein, Chain A"/>
    <property type="match status" value="1"/>
</dbReference>
<name>A0A927MMY1_9BACL</name>
<accession>A0A927MMY1</accession>